<dbReference type="EMBL" id="PJQD01000005">
    <property type="protein sequence ID" value="POY76263.1"/>
    <property type="molecule type" value="Genomic_DNA"/>
</dbReference>
<feature type="region of interest" description="Disordered" evidence="1">
    <location>
        <begin position="744"/>
        <end position="829"/>
    </location>
</feature>
<dbReference type="STRING" id="741276.A0A2S5BHN6"/>
<feature type="compositionally biased region" description="Basic and acidic residues" evidence="1">
    <location>
        <begin position="991"/>
        <end position="1000"/>
    </location>
</feature>
<organism evidence="2 3">
    <name type="scientific">Rhodotorula taiwanensis</name>
    <dbReference type="NCBI Taxonomy" id="741276"/>
    <lineage>
        <taxon>Eukaryota</taxon>
        <taxon>Fungi</taxon>
        <taxon>Dikarya</taxon>
        <taxon>Basidiomycota</taxon>
        <taxon>Pucciniomycotina</taxon>
        <taxon>Microbotryomycetes</taxon>
        <taxon>Sporidiobolales</taxon>
        <taxon>Sporidiobolaceae</taxon>
        <taxon>Rhodotorula</taxon>
    </lineage>
</organism>
<sequence>MMTSSHLPALLSDCSLSLRVASAPLVDAAPPSTTAASLNDAQQSSNVKQWATRLLNEPARHELYRGESGQFFLVTEIPRQAGDSTDDMLTGLLRAKQEAQLWATATCSTASAPLPRPGRLPRRESLGLGIAAQSSFSTVAAGRTAGVVSGPTQVLVGEEGCKEVGFWLSETEKKRLGIWQFSLQLARDETSRSTVSILAQLGYSSEADSKDGSSTAQLVAADDDYMCEDDYDSVDLLRSIAGPAHEGPRHEARGHEATAGQAAEAATMIRREAQLTLALPSSLSIDLRVIPSPTGEGALIVVEVCSASRQRCEVLDVHAISSDRLSTGEKAQRLKFDIKPYRSVGGHALPMPSVDRPTILSDANTRHIHLFFLSLSPFSPSTGIDARGEGALGDRGSPAVPLDVMMSPSQRFTSRFGDRDLSATDPAQRTRTSSVGDAENLAIMVKTTARIYDVESELLMTGPVESTSQCDFESSLLRMRGSTPVLPIMRSDAGPSAPLAHQRAETRRALPPSPHAVAIAALSSRIASSATAKSLVPAPALSNQTFAGNERYTRKALAALRLSEPTLPVNRPASCPTNGSDAAILPNVREEATGSVVLSSAPKRFFSLPQPSAPLASLPAASASAANILPIRTETPPPIVVAKRASVPDFEASDAVPVRPQAAHRKSWISDLRRATPSDPIEAAGVSTTTPGLSSAATNLPRPPTSWDTLDTVTAPSTEKTIESFRPRDDGRVIVSVSLVPLRKPRRRKSPPTLQLSTNSLAPTSESSIAPSSLSPLPPHRTTFAFPPASPISPSAPSPTNITALEGGETEGRPNGSSNTNDRKLPASEEITRTPRINVLDVFLVDVFVLNRTSRTKHYLVRAPEGCLPAAEVGKAAAIMALETDVEVGCAPPFLWSVNLEPVLTKILAQPARTKVRQAATRVSYAPPAESESDDEWGGGSSSVNNAHDEAQRGEEHDSGDSTAESSGDEFRLGQARRKKARKPRKKVKRDKGVKEEASPKGRKRVGKLEAVKLVPVEVLLEDAVVLRRASYALERKLRKEKKGTYLELRIRAEVAEAHDSDFDDRLYVLHPLVNCSKPLTDEGWELAKPDILKPIKRYRRRRGQEKAFRTLQDRQKALRPGYDKLLNAEPEERKWFTPLYIDFLLLEAVRPLWDRATAASDADWNAALDLILEELEDWRLEVATHAYTVTSFAGADSDEEGTQREFDFEEGNDVDLVEASSLASSFVSCSFDDCRSASRRCGKDRHVAHDNKELKDKSQPIVRLSASLEVACAISALLDLADLDPASATGADLDNFEQRSVLWWEWENSRIGKRNYGDWHDLLGRIKMAVDKARRTGSHLAAPTIIAHLSEDFAAEGAPGPALSALESEADELSEEGDEPDAQSRSEEEDEASDA</sequence>
<feature type="compositionally biased region" description="Low complexity" evidence="1">
    <location>
        <begin position="762"/>
        <end position="775"/>
    </location>
</feature>
<evidence type="ECO:0000313" key="3">
    <source>
        <dbReference type="Proteomes" id="UP000237144"/>
    </source>
</evidence>
<dbReference type="Proteomes" id="UP000237144">
    <property type="component" value="Unassembled WGS sequence"/>
</dbReference>
<gene>
    <name evidence="2" type="ORF">BMF94_0458</name>
</gene>
<feature type="region of interest" description="Disordered" evidence="1">
    <location>
        <begin position="679"/>
        <end position="726"/>
    </location>
</feature>
<feature type="compositionally biased region" description="Acidic residues" evidence="1">
    <location>
        <begin position="1369"/>
        <end position="1396"/>
    </location>
</feature>
<accession>A0A2S5BHN6</accession>
<feature type="region of interest" description="Disordered" evidence="1">
    <location>
        <begin position="414"/>
        <end position="435"/>
    </location>
</feature>
<feature type="compositionally biased region" description="Basic residues" evidence="1">
    <location>
        <begin position="975"/>
        <end position="990"/>
    </location>
</feature>
<keyword evidence="3" id="KW-1185">Reference proteome</keyword>
<name>A0A2S5BHN6_9BASI</name>
<feature type="compositionally biased region" description="Basic and acidic residues" evidence="1">
    <location>
        <begin position="947"/>
        <end position="960"/>
    </location>
</feature>
<feature type="compositionally biased region" description="Polar residues" evidence="1">
    <location>
        <begin position="686"/>
        <end position="698"/>
    </location>
</feature>
<proteinExistence type="predicted"/>
<reference evidence="2 3" key="1">
    <citation type="journal article" date="2018" name="Front. Microbiol.">
        <title>Prospects for Fungal Bioremediation of Acidic Radioactive Waste Sites: Characterization and Genome Sequence of Rhodotorula taiwanensis MD1149.</title>
        <authorList>
            <person name="Tkavc R."/>
            <person name="Matrosova V.Y."/>
            <person name="Grichenko O.E."/>
            <person name="Gostincar C."/>
            <person name="Volpe R.P."/>
            <person name="Klimenkova P."/>
            <person name="Gaidamakova E.K."/>
            <person name="Zhou C.E."/>
            <person name="Stewart B.J."/>
            <person name="Lyman M.G."/>
            <person name="Malfatti S.A."/>
            <person name="Rubinfeld B."/>
            <person name="Courtot M."/>
            <person name="Singh J."/>
            <person name="Dalgard C.L."/>
            <person name="Hamilton T."/>
            <person name="Frey K.G."/>
            <person name="Gunde-Cimerman N."/>
            <person name="Dugan L."/>
            <person name="Daly M.J."/>
        </authorList>
    </citation>
    <scope>NUCLEOTIDE SEQUENCE [LARGE SCALE GENOMIC DNA]</scope>
    <source>
        <strain evidence="2 3">MD1149</strain>
    </source>
</reference>
<comment type="caution">
    <text evidence="2">The sequence shown here is derived from an EMBL/GenBank/DDBJ whole genome shotgun (WGS) entry which is preliminary data.</text>
</comment>
<evidence type="ECO:0000313" key="2">
    <source>
        <dbReference type="EMBL" id="POY76263.1"/>
    </source>
</evidence>
<protein>
    <submittedName>
        <fullName evidence="2">Uncharacterized protein</fullName>
    </submittedName>
</protein>
<feature type="compositionally biased region" description="Polar residues" evidence="1">
    <location>
        <begin position="425"/>
        <end position="435"/>
    </location>
</feature>
<feature type="region of interest" description="Disordered" evidence="1">
    <location>
        <begin position="916"/>
        <end position="1003"/>
    </location>
</feature>
<feature type="region of interest" description="Disordered" evidence="1">
    <location>
        <begin position="1358"/>
        <end position="1396"/>
    </location>
</feature>
<feature type="compositionally biased region" description="Pro residues" evidence="1">
    <location>
        <begin position="788"/>
        <end position="797"/>
    </location>
</feature>
<evidence type="ECO:0000256" key="1">
    <source>
        <dbReference type="SAM" id="MobiDB-lite"/>
    </source>
</evidence>
<feature type="compositionally biased region" description="Polar residues" evidence="1">
    <location>
        <begin position="706"/>
        <end position="719"/>
    </location>
</feature>